<evidence type="ECO:0000256" key="1">
    <source>
        <dbReference type="SAM" id="SignalP"/>
    </source>
</evidence>
<proteinExistence type="predicted"/>
<evidence type="ECO:0000313" key="3">
    <source>
        <dbReference type="EMBL" id="QIW96382.1"/>
    </source>
</evidence>
<gene>
    <name evidence="3" type="ORF">AMS68_001900</name>
</gene>
<feature type="signal peptide" evidence="1">
    <location>
        <begin position="1"/>
        <end position="21"/>
    </location>
</feature>
<dbReference type="AlphaFoldDB" id="A0A6H0XNU1"/>
<accession>A0A6H0XNU1</accession>
<feature type="domain" description="Deoxyribonuclease NucA/NucB" evidence="2">
    <location>
        <begin position="59"/>
        <end position="149"/>
    </location>
</feature>
<dbReference type="InterPro" id="IPR029476">
    <property type="entry name" value="DNase_NucA_NucB"/>
</dbReference>
<reference evidence="3 4" key="1">
    <citation type="journal article" date="2016" name="Sci. Rep.">
        <title>Peltaster fructicola genome reveals evolution from an invasive phytopathogen to an ectophytic parasite.</title>
        <authorList>
            <person name="Xu C."/>
            <person name="Chen H."/>
            <person name="Gleason M.L."/>
            <person name="Xu J.R."/>
            <person name="Liu H."/>
            <person name="Zhang R."/>
            <person name="Sun G."/>
        </authorList>
    </citation>
    <scope>NUCLEOTIDE SEQUENCE [LARGE SCALE GENOMIC DNA]</scope>
    <source>
        <strain evidence="3 4">LNHT1506</strain>
    </source>
</reference>
<protein>
    <recommendedName>
        <fullName evidence="2">Deoxyribonuclease NucA/NucB domain-containing protein</fullName>
    </recommendedName>
</protein>
<evidence type="ECO:0000313" key="4">
    <source>
        <dbReference type="Proteomes" id="UP000503462"/>
    </source>
</evidence>
<dbReference type="EMBL" id="CP051139">
    <property type="protein sequence ID" value="QIW96382.1"/>
    <property type="molecule type" value="Genomic_DNA"/>
</dbReference>
<name>A0A6H0XNU1_9PEZI</name>
<keyword evidence="4" id="KW-1185">Reference proteome</keyword>
<feature type="chain" id="PRO_5026324737" description="Deoxyribonuclease NucA/NucB domain-containing protein" evidence="1">
    <location>
        <begin position="22"/>
        <end position="299"/>
    </location>
</feature>
<keyword evidence="1" id="KW-0732">Signal</keyword>
<sequence length="299" mass="33199">MQPKITVALVSALSLLSTSSALPSAEGNALQPRANPNNIMMFDCTDYKGRTLKDLCMSMCFGSFCAGNGQSLVWDNASDSIQRSRARDAGCRPTPNRCAKSPYGKNYQCDEFPFKSVKDTRGTRVNRCVPKKQNQDQAQIVKAFYGKNGYCKAKAPCSYTTGYENSGNIKYCNKKTCKNDGNEYTKGDKKFSKRDDDDQLVDELFSSGNATTISWPTRFKTAQGTEVNIAQGAQIGDIAHRMIIKDETAWDAYIEKLIAAEDAMTEDEYWQAQAAPADDELYSLIDIEQTTITEVLPDY</sequence>
<dbReference type="Proteomes" id="UP000503462">
    <property type="component" value="Chromosome 1"/>
</dbReference>
<dbReference type="OrthoDB" id="3905481at2759"/>
<organism evidence="3 4">
    <name type="scientific">Peltaster fructicola</name>
    <dbReference type="NCBI Taxonomy" id="286661"/>
    <lineage>
        <taxon>Eukaryota</taxon>
        <taxon>Fungi</taxon>
        <taxon>Dikarya</taxon>
        <taxon>Ascomycota</taxon>
        <taxon>Pezizomycotina</taxon>
        <taxon>Dothideomycetes</taxon>
        <taxon>Dothideomycetes incertae sedis</taxon>
        <taxon>Peltaster</taxon>
    </lineage>
</organism>
<evidence type="ECO:0000259" key="2">
    <source>
        <dbReference type="Pfam" id="PF14040"/>
    </source>
</evidence>
<dbReference type="Pfam" id="PF14040">
    <property type="entry name" value="DNase_NucA_NucB"/>
    <property type="match status" value="1"/>
</dbReference>